<evidence type="ECO:0000313" key="3">
    <source>
        <dbReference type="EMBL" id="VFK80296.1"/>
    </source>
</evidence>
<gene>
    <name evidence="3" type="ORF">BECKSD772D_GA0070982_11006</name>
    <name evidence="2" type="ORF">BECKSD772E_GA0070983_11018</name>
    <name evidence="1" type="ORF">BECKSD772F_GA0070984_11028</name>
</gene>
<name>A0A451BPT2_9GAMM</name>
<evidence type="ECO:0000313" key="2">
    <source>
        <dbReference type="EMBL" id="VFK47648.1"/>
    </source>
</evidence>
<protein>
    <submittedName>
        <fullName evidence="3">Uncharacterized protein</fullName>
    </submittedName>
</protein>
<accession>A0A451BPT2</accession>
<dbReference type="EMBL" id="CAADFR010000102">
    <property type="protein sequence ID" value="VFK41739.1"/>
    <property type="molecule type" value="Genomic_DNA"/>
</dbReference>
<dbReference type="EMBL" id="CAADFU010000101">
    <property type="protein sequence ID" value="VFK47648.1"/>
    <property type="molecule type" value="Genomic_DNA"/>
</dbReference>
<proteinExistence type="predicted"/>
<sequence length="157" mass="17160">MAGKFGCGFWSASGFSLIAIFAQRKQLTRSSLEEGFSVSHSCHLDRRERSRTPKNTECTGSLPLVERQQGRVNINAGCAFAYPPLCLHTARDVFIDGYGRHARVPHGGRGAPNWSLPAIDNARRSGDHGPHKLPRDGCRIHRWAGKHGMHGHGGGPD</sequence>
<evidence type="ECO:0000313" key="1">
    <source>
        <dbReference type="EMBL" id="VFK41739.1"/>
    </source>
</evidence>
<dbReference type="AlphaFoldDB" id="A0A451BPT2"/>
<dbReference type="EMBL" id="CAADHB010000100">
    <property type="protein sequence ID" value="VFK80296.1"/>
    <property type="molecule type" value="Genomic_DNA"/>
</dbReference>
<reference evidence="3" key="1">
    <citation type="submission" date="2019-02" db="EMBL/GenBank/DDBJ databases">
        <authorList>
            <person name="Gruber-Vodicka R. H."/>
            <person name="Seah K. B. B."/>
        </authorList>
    </citation>
    <scope>NUCLEOTIDE SEQUENCE</scope>
    <source>
        <strain evidence="3">BECK_S127</strain>
        <strain evidence="2">BECK_S1320</strain>
        <strain evidence="1">BECK_S1321</strain>
    </source>
</reference>
<organism evidence="3">
    <name type="scientific">Candidatus Kentrum sp. SD</name>
    <dbReference type="NCBI Taxonomy" id="2126332"/>
    <lineage>
        <taxon>Bacteria</taxon>
        <taxon>Pseudomonadati</taxon>
        <taxon>Pseudomonadota</taxon>
        <taxon>Gammaproteobacteria</taxon>
        <taxon>Candidatus Kentrum</taxon>
    </lineage>
</organism>